<sequence>MNTCLSIPIQNSSSDDSLMEDAWPGQQQCSQSCMYEIECMVTPALFVDDCCLNVVRTMLIGGDRSEGILEPLERDGRIMKCFYFHLLKLLITRIMFEHDMTKI</sequence>
<dbReference type="KEGG" id="qsa:O6P43_029847"/>
<proteinExistence type="predicted"/>
<protein>
    <submittedName>
        <fullName evidence="1">Uncharacterized protein</fullName>
    </submittedName>
</protein>
<dbReference type="AlphaFoldDB" id="A0AAD7L0U0"/>
<evidence type="ECO:0000313" key="2">
    <source>
        <dbReference type="Proteomes" id="UP001163823"/>
    </source>
</evidence>
<comment type="caution">
    <text evidence="1">The sequence shown here is derived from an EMBL/GenBank/DDBJ whole genome shotgun (WGS) entry which is preliminary data.</text>
</comment>
<dbReference type="Proteomes" id="UP001163823">
    <property type="component" value="Chromosome 12"/>
</dbReference>
<keyword evidence="2" id="KW-1185">Reference proteome</keyword>
<accession>A0AAD7L0U0</accession>
<gene>
    <name evidence="1" type="ORF">O6P43_029847</name>
</gene>
<reference evidence="1" key="1">
    <citation type="journal article" date="2023" name="Science">
        <title>Elucidation of the pathway for biosynthesis of saponin adjuvants from the soapbark tree.</title>
        <authorList>
            <person name="Reed J."/>
            <person name="Orme A."/>
            <person name="El-Demerdash A."/>
            <person name="Owen C."/>
            <person name="Martin L.B.B."/>
            <person name="Misra R.C."/>
            <person name="Kikuchi S."/>
            <person name="Rejzek M."/>
            <person name="Martin A.C."/>
            <person name="Harkess A."/>
            <person name="Leebens-Mack J."/>
            <person name="Louveau T."/>
            <person name="Stephenson M.J."/>
            <person name="Osbourn A."/>
        </authorList>
    </citation>
    <scope>NUCLEOTIDE SEQUENCE</scope>
    <source>
        <strain evidence="1">S10</strain>
    </source>
</reference>
<dbReference type="EMBL" id="JARAOO010000012">
    <property type="protein sequence ID" value="KAJ7949519.1"/>
    <property type="molecule type" value="Genomic_DNA"/>
</dbReference>
<organism evidence="1 2">
    <name type="scientific">Quillaja saponaria</name>
    <name type="common">Soap bark tree</name>
    <dbReference type="NCBI Taxonomy" id="32244"/>
    <lineage>
        <taxon>Eukaryota</taxon>
        <taxon>Viridiplantae</taxon>
        <taxon>Streptophyta</taxon>
        <taxon>Embryophyta</taxon>
        <taxon>Tracheophyta</taxon>
        <taxon>Spermatophyta</taxon>
        <taxon>Magnoliopsida</taxon>
        <taxon>eudicotyledons</taxon>
        <taxon>Gunneridae</taxon>
        <taxon>Pentapetalae</taxon>
        <taxon>rosids</taxon>
        <taxon>fabids</taxon>
        <taxon>Fabales</taxon>
        <taxon>Quillajaceae</taxon>
        <taxon>Quillaja</taxon>
    </lineage>
</organism>
<name>A0AAD7L0U0_QUISA</name>
<evidence type="ECO:0000313" key="1">
    <source>
        <dbReference type="EMBL" id="KAJ7949519.1"/>
    </source>
</evidence>